<proteinExistence type="predicted"/>
<comment type="caution">
    <text evidence="2">The sequence shown here is derived from an EMBL/GenBank/DDBJ whole genome shotgun (WGS) entry which is preliminary data.</text>
</comment>
<dbReference type="AlphaFoldDB" id="A0A4Z2FUI4"/>
<evidence type="ECO:0000313" key="3">
    <source>
        <dbReference type="Proteomes" id="UP000314294"/>
    </source>
</evidence>
<name>A0A4Z2FUI4_9TELE</name>
<accession>A0A4Z2FUI4</accession>
<dbReference type="Proteomes" id="UP000314294">
    <property type="component" value="Unassembled WGS sequence"/>
</dbReference>
<dbReference type="PROSITE" id="PS51257">
    <property type="entry name" value="PROKAR_LIPOPROTEIN"/>
    <property type="match status" value="1"/>
</dbReference>
<reference evidence="2 3" key="1">
    <citation type="submission" date="2019-03" db="EMBL/GenBank/DDBJ databases">
        <title>First draft genome of Liparis tanakae, snailfish: a comprehensive survey of snailfish specific genes.</title>
        <authorList>
            <person name="Kim W."/>
            <person name="Song I."/>
            <person name="Jeong J.-H."/>
            <person name="Kim D."/>
            <person name="Kim S."/>
            <person name="Ryu S."/>
            <person name="Song J.Y."/>
            <person name="Lee S.K."/>
        </authorList>
    </citation>
    <scope>NUCLEOTIDE SEQUENCE [LARGE SCALE GENOMIC DNA]</scope>
    <source>
        <tissue evidence="2">Muscle</tissue>
    </source>
</reference>
<evidence type="ECO:0000256" key="1">
    <source>
        <dbReference type="SAM" id="MobiDB-lite"/>
    </source>
</evidence>
<keyword evidence="3" id="KW-1185">Reference proteome</keyword>
<evidence type="ECO:0000313" key="2">
    <source>
        <dbReference type="EMBL" id="TNN44453.1"/>
    </source>
</evidence>
<dbReference type="EMBL" id="SRLO01000901">
    <property type="protein sequence ID" value="TNN44453.1"/>
    <property type="molecule type" value="Genomic_DNA"/>
</dbReference>
<protein>
    <submittedName>
        <fullName evidence="2">Uncharacterized protein</fullName>
    </submittedName>
</protein>
<gene>
    <name evidence="2" type="ORF">EYF80_045341</name>
</gene>
<sequence>MDPMRRSHKDSGEEAELIAPNVAAAFVGVSFGACVPALAVGPDQSKSPPLSVVVVLFRGGVRRPAVEVASAISGPWERKLGATRWRSRALAPRCSSDSHEPTAGLDWRDVKTGAEETAGARAAEAEQRFKS</sequence>
<feature type="compositionally biased region" description="Basic and acidic residues" evidence="1">
    <location>
        <begin position="96"/>
        <end position="114"/>
    </location>
</feature>
<feature type="region of interest" description="Disordered" evidence="1">
    <location>
        <begin position="92"/>
        <end position="131"/>
    </location>
</feature>
<organism evidence="2 3">
    <name type="scientific">Liparis tanakae</name>
    <name type="common">Tanaka's snailfish</name>
    <dbReference type="NCBI Taxonomy" id="230148"/>
    <lineage>
        <taxon>Eukaryota</taxon>
        <taxon>Metazoa</taxon>
        <taxon>Chordata</taxon>
        <taxon>Craniata</taxon>
        <taxon>Vertebrata</taxon>
        <taxon>Euteleostomi</taxon>
        <taxon>Actinopterygii</taxon>
        <taxon>Neopterygii</taxon>
        <taxon>Teleostei</taxon>
        <taxon>Neoteleostei</taxon>
        <taxon>Acanthomorphata</taxon>
        <taxon>Eupercaria</taxon>
        <taxon>Perciformes</taxon>
        <taxon>Cottioidei</taxon>
        <taxon>Cottales</taxon>
        <taxon>Liparidae</taxon>
        <taxon>Liparis</taxon>
    </lineage>
</organism>